<dbReference type="RefSeq" id="WP_345581784.1">
    <property type="nucleotide sequence ID" value="NZ_BAABLV010000026.1"/>
</dbReference>
<evidence type="ECO:0000313" key="2">
    <source>
        <dbReference type="Proteomes" id="UP001501521"/>
    </source>
</evidence>
<accession>A0ABP9FDG1</accession>
<name>A0ABP9FDG1_9ACTN</name>
<reference evidence="2" key="1">
    <citation type="journal article" date="2019" name="Int. J. Syst. Evol. Microbiol.">
        <title>The Global Catalogue of Microorganisms (GCM) 10K type strain sequencing project: providing services to taxonomists for standard genome sequencing and annotation.</title>
        <authorList>
            <consortium name="The Broad Institute Genomics Platform"/>
            <consortium name="The Broad Institute Genome Sequencing Center for Infectious Disease"/>
            <person name="Wu L."/>
            <person name="Ma J."/>
        </authorList>
    </citation>
    <scope>NUCLEOTIDE SEQUENCE [LARGE SCALE GENOMIC DNA]</scope>
    <source>
        <strain evidence="2">JCM 19125</strain>
    </source>
</reference>
<dbReference type="EMBL" id="BAABLV010000026">
    <property type="protein sequence ID" value="GAA4899182.1"/>
    <property type="molecule type" value="Genomic_DNA"/>
</dbReference>
<keyword evidence="2" id="KW-1185">Reference proteome</keyword>
<proteinExistence type="predicted"/>
<protein>
    <submittedName>
        <fullName evidence="1">Uncharacterized protein</fullName>
    </submittedName>
</protein>
<sequence length="173" mass="18701">MSFLDSLKIYREQVEPVLEPGESAVAATQVSYFEGREITGTEDNVVTFDVIDGLTVPKWNRAAESLISGVTLLGSPVSTAAEAVRAFRRGNHLVLTDRRLLALDIGVDEATLTGAWPLAALAEIRHDPRLGQHGRIRVTMTDGSLLRLVAGLVFWGAAKKLAADWRGLVGLPN</sequence>
<evidence type="ECO:0000313" key="1">
    <source>
        <dbReference type="EMBL" id="GAA4899182.1"/>
    </source>
</evidence>
<comment type="caution">
    <text evidence="1">The sequence shown here is derived from an EMBL/GenBank/DDBJ whole genome shotgun (WGS) entry which is preliminary data.</text>
</comment>
<dbReference type="Proteomes" id="UP001501521">
    <property type="component" value="Unassembled WGS sequence"/>
</dbReference>
<organism evidence="1 2">
    <name type="scientific">Tessaracoccus lubricantis</name>
    <dbReference type="NCBI Taxonomy" id="545543"/>
    <lineage>
        <taxon>Bacteria</taxon>
        <taxon>Bacillati</taxon>
        <taxon>Actinomycetota</taxon>
        <taxon>Actinomycetes</taxon>
        <taxon>Propionibacteriales</taxon>
        <taxon>Propionibacteriaceae</taxon>
        <taxon>Tessaracoccus</taxon>
    </lineage>
</organism>
<gene>
    <name evidence="1" type="ORF">GCM10025789_16650</name>
</gene>